<dbReference type="GO" id="GO:0005506">
    <property type="term" value="F:iron ion binding"/>
    <property type="evidence" value="ECO:0007669"/>
    <property type="project" value="TreeGrafter"/>
</dbReference>
<comment type="similarity">
    <text evidence="1">Belongs to the HupF/HypC family.</text>
</comment>
<dbReference type="STRING" id="1797737.A2196_05950"/>
<dbReference type="SUPFAM" id="SSF159127">
    <property type="entry name" value="HupF/HypC-like"/>
    <property type="match status" value="1"/>
</dbReference>
<dbReference type="Pfam" id="PF01455">
    <property type="entry name" value="HupF_HypC"/>
    <property type="match status" value="1"/>
</dbReference>
<dbReference type="PANTHER" id="PTHR35177:SF2">
    <property type="entry name" value="HYDROGENASE MATURATION FACTOR HYBG"/>
    <property type="match status" value="1"/>
</dbReference>
<dbReference type="PANTHER" id="PTHR35177">
    <property type="entry name" value="HYDROGENASE MATURATION FACTOR HYBG"/>
    <property type="match status" value="1"/>
</dbReference>
<dbReference type="PRINTS" id="PR00445">
    <property type="entry name" value="HUPFHYPC"/>
</dbReference>
<evidence type="ECO:0008006" key="4">
    <source>
        <dbReference type="Google" id="ProtNLM"/>
    </source>
</evidence>
<accession>A0A1F5HGM2</accession>
<dbReference type="GO" id="GO:0051604">
    <property type="term" value="P:protein maturation"/>
    <property type="evidence" value="ECO:0007669"/>
    <property type="project" value="TreeGrafter"/>
</dbReference>
<dbReference type="Proteomes" id="UP000176751">
    <property type="component" value="Unassembled WGS sequence"/>
</dbReference>
<dbReference type="InterPro" id="IPR019812">
    <property type="entry name" value="Hydgase_assmbl_chp_CS"/>
</dbReference>
<sequence length="71" mass="7669">MCLALPLKVTSLSKNQAVMEDGRMVNCSLVKKVKMGDWLMVKSNLAVAKLTPSEAKSMCSALREISNGIKA</sequence>
<dbReference type="EMBL" id="MFCA01000001">
    <property type="protein sequence ID" value="OGE03274.1"/>
    <property type="molecule type" value="Genomic_DNA"/>
</dbReference>
<dbReference type="AlphaFoldDB" id="A0A1F5HGM2"/>
<evidence type="ECO:0000256" key="1">
    <source>
        <dbReference type="ARBA" id="ARBA00006018"/>
    </source>
</evidence>
<protein>
    <recommendedName>
        <fullName evidence="4">Hydrogenase assembly protein HupF</fullName>
    </recommendedName>
</protein>
<evidence type="ECO:0000313" key="2">
    <source>
        <dbReference type="EMBL" id="OGE03274.1"/>
    </source>
</evidence>
<name>A0A1F5HGM2_9BACT</name>
<reference evidence="2 3" key="1">
    <citation type="journal article" date="2016" name="Nat. Commun.">
        <title>Thousands of microbial genomes shed light on interconnected biogeochemical processes in an aquifer system.</title>
        <authorList>
            <person name="Anantharaman K."/>
            <person name="Brown C.T."/>
            <person name="Hug L.A."/>
            <person name="Sharon I."/>
            <person name="Castelle C.J."/>
            <person name="Probst A.J."/>
            <person name="Thomas B.C."/>
            <person name="Singh A."/>
            <person name="Wilkins M.J."/>
            <person name="Karaoz U."/>
            <person name="Brodie E.L."/>
            <person name="Williams K.H."/>
            <person name="Hubbard S.S."/>
            <person name="Banfield J.F."/>
        </authorList>
    </citation>
    <scope>NUCLEOTIDE SEQUENCE [LARGE SCALE GENOMIC DNA]</scope>
</reference>
<dbReference type="PROSITE" id="PS01097">
    <property type="entry name" value="HUPF_HYPC"/>
    <property type="match status" value="1"/>
</dbReference>
<evidence type="ECO:0000313" key="3">
    <source>
        <dbReference type="Proteomes" id="UP000176751"/>
    </source>
</evidence>
<comment type="caution">
    <text evidence="2">The sequence shown here is derived from an EMBL/GenBank/DDBJ whole genome shotgun (WGS) entry which is preliminary data.</text>
</comment>
<dbReference type="GO" id="GO:1902670">
    <property type="term" value="F:carbon dioxide binding"/>
    <property type="evidence" value="ECO:0007669"/>
    <property type="project" value="TreeGrafter"/>
</dbReference>
<dbReference type="InterPro" id="IPR001109">
    <property type="entry name" value="Hydrogenase_HupF/HypC"/>
</dbReference>
<gene>
    <name evidence="2" type="ORF">A2196_05950</name>
</gene>
<organism evidence="2 3">
    <name type="scientific">Candidatus Curtissbacteria bacterium RIFOXYA1_FULL_41_14</name>
    <dbReference type="NCBI Taxonomy" id="1797737"/>
    <lineage>
        <taxon>Bacteria</taxon>
        <taxon>Candidatus Curtissiibacteriota</taxon>
    </lineage>
</organism>
<dbReference type="Gene3D" id="2.30.30.140">
    <property type="match status" value="1"/>
</dbReference>
<proteinExistence type="inferred from homology"/>